<proteinExistence type="inferred from homology"/>
<dbReference type="InterPro" id="IPR003593">
    <property type="entry name" value="AAA+_ATPase"/>
</dbReference>
<organism evidence="5">
    <name type="scientific">Fusarium oxysporum (strain Fo5176)</name>
    <name type="common">Fusarium vascular wilt</name>
    <dbReference type="NCBI Taxonomy" id="660025"/>
    <lineage>
        <taxon>Eukaryota</taxon>
        <taxon>Fungi</taxon>
        <taxon>Dikarya</taxon>
        <taxon>Ascomycota</taxon>
        <taxon>Pezizomycotina</taxon>
        <taxon>Sordariomycetes</taxon>
        <taxon>Hypocreomycetidae</taxon>
        <taxon>Hypocreales</taxon>
        <taxon>Nectriaceae</taxon>
        <taxon>Fusarium</taxon>
        <taxon>Fusarium oxysporum species complex</taxon>
    </lineage>
</organism>
<dbReference type="EMBL" id="AFQF01004429">
    <property type="protein sequence ID" value="EGU73617.1"/>
    <property type="molecule type" value="Genomic_DNA"/>
</dbReference>
<dbReference type="GO" id="GO:0042626">
    <property type="term" value="F:ATPase-coupled transmembrane transporter activity"/>
    <property type="evidence" value="ECO:0007669"/>
    <property type="project" value="TreeGrafter"/>
</dbReference>
<evidence type="ECO:0000313" key="5">
    <source>
        <dbReference type="EMBL" id="EGU73617.1"/>
    </source>
</evidence>
<sequence>MNTPSEMQFGTKKLQRGPGRIEFVNVSFDHIRGGEVIPVFKDLSLAIEAGSTTAFVGESGIGKSTLLKLLTREANPKSGSITIDGQDIQALKQYDILENIRLGNPLASLEQVQVAARSAAIFEEINSMPNQFDTQVEHNGRRFSGGQRQRLALARAFLSSGSLIYCWDEHTRSLDTTTENHVRKNIGSLCDNKTSIVTTHRLSTIVDAAMIYHLGKEGPYTIVMEMGTHTELLEKGGVYAKMWNNSSNSPLQAAPV</sequence>
<feature type="domain" description="ABC transporter" evidence="4">
    <location>
        <begin position="21"/>
        <end position="251"/>
    </location>
</feature>
<dbReference type="GO" id="GO:0016887">
    <property type="term" value="F:ATP hydrolysis activity"/>
    <property type="evidence" value="ECO:0007669"/>
    <property type="project" value="InterPro"/>
</dbReference>
<dbReference type="GO" id="GO:0005524">
    <property type="term" value="F:ATP binding"/>
    <property type="evidence" value="ECO:0007669"/>
    <property type="project" value="UniProtKB-KW"/>
</dbReference>
<dbReference type="STRING" id="660025.F9GB42"/>
<evidence type="ECO:0000256" key="1">
    <source>
        <dbReference type="ARBA" id="ARBA00022741"/>
    </source>
</evidence>
<name>F9GB42_FUSOF</name>
<evidence type="ECO:0000256" key="3">
    <source>
        <dbReference type="ARBA" id="ARBA00024363"/>
    </source>
</evidence>
<dbReference type="PROSITE" id="PS00211">
    <property type="entry name" value="ABC_TRANSPORTER_1"/>
    <property type="match status" value="1"/>
</dbReference>
<reference evidence="5" key="1">
    <citation type="journal article" date="2012" name="Mol. Plant Microbe Interact.">
        <title>A highly conserved effector in Fusarium oxysporum is required for full virulence on Arabidopsis.</title>
        <authorList>
            <person name="Thatcher L.F."/>
            <person name="Gardiner D.M."/>
            <person name="Kazan K."/>
            <person name="Manners J."/>
        </authorList>
    </citation>
    <scope>NUCLEOTIDE SEQUENCE [LARGE SCALE GENOMIC DNA]</scope>
    <source>
        <strain evidence="5">Fo5176</strain>
    </source>
</reference>
<dbReference type="AlphaFoldDB" id="F9GB42"/>
<evidence type="ECO:0000259" key="4">
    <source>
        <dbReference type="PROSITE" id="PS50893"/>
    </source>
</evidence>
<comment type="caution">
    <text evidence="5">The sequence shown here is derived from an EMBL/GenBank/DDBJ whole genome shotgun (WGS) entry which is preliminary data.</text>
</comment>
<keyword evidence="2" id="KW-0067">ATP-binding</keyword>
<comment type="similarity">
    <text evidence="3">Belongs to the ABC transporter superfamily. ABCB family. Heavy Metal importer (TC 3.A.1.210) subfamily.</text>
</comment>
<dbReference type="InterPro" id="IPR027417">
    <property type="entry name" value="P-loop_NTPase"/>
</dbReference>
<dbReference type="OrthoDB" id="6500128at2759"/>
<dbReference type="SUPFAM" id="SSF52540">
    <property type="entry name" value="P-loop containing nucleoside triphosphate hydrolases"/>
    <property type="match status" value="1"/>
</dbReference>
<dbReference type="GO" id="GO:0016020">
    <property type="term" value="C:membrane"/>
    <property type="evidence" value="ECO:0007669"/>
    <property type="project" value="TreeGrafter"/>
</dbReference>
<gene>
    <name evidence="5" type="ORF">FOXB_15875</name>
</gene>
<dbReference type="SMART" id="SM00382">
    <property type="entry name" value="AAA"/>
    <property type="match status" value="1"/>
</dbReference>
<dbReference type="PROSITE" id="PS50893">
    <property type="entry name" value="ABC_TRANSPORTER_2"/>
    <property type="match status" value="1"/>
</dbReference>
<accession>F9GB42</accession>
<dbReference type="PANTHER" id="PTHR24221:SF654">
    <property type="entry name" value="ATP-BINDING CASSETTE SUB-FAMILY B MEMBER 6"/>
    <property type="match status" value="1"/>
</dbReference>
<dbReference type="PANTHER" id="PTHR24221">
    <property type="entry name" value="ATP-BINDING CASSETTE SUB-FAMILY B"/>
    <property type="match status" value="1"/>
</dbReference>
<dbReference type="InterPro" id="IPR017871">
    <property type="entry name" value="ABC_transporter-like_CS"/>
</dbReference>
<dbReference type="InterPro" id="IPR039421">
    <property type="entry name" value="Type_1_exporter"/>
</dbReference>
<dbReference type="Pfam" id="PF00005">
    <property type="entry name" value="ABC_tran"/>
    <property type="match status" value="1"/>
</dbReference>
<dbReference type="Gene3D" id="3.40.50.300">
    <property type="entry name" value="P-loop containing nucleotide triphosphate hydrolases"/>
    <property type="match status" value="1"/>
</dbReference>
<dbReference type="InterPro" id="IPR003439">
    <property type="entry name" value="ABC_transporter-like_ATP-bd"/>
</dbReference>
<protein>
    <recommendedName>
        <fullName evidence="4">ABC transporter domain-containing protein</fullName>
    </recommendedName>
</protein>
<evidence type="ECO:0000256" key="2">
    <source>
        <dbReference type="ARBA" id="ARBA00022840"/>
    </source>
</evidence>
<keyword evidence="1" id="KW-0547">Nucleotide-binding</keyword>